<evidence type="ECO:0000259" key="1">
    <source>
        <dbReference type="Pfam" id="PF13472"/>
    </source>
</evidence>
<dbReference type="InterPro" id="IPR036514">
    <property type="entry name" value="SGNH_hydro_sf"/>
</dbReference>
<dbReference type="EMBL" id="VNIM01000007">
    <property type="protein sequence ID" value="TVV76778.1"/>
    <property type="molecule type" value="Genomic_DNA"/>
</dbReference>
<dbReference type="Pfam" id="PF13472">
    <property type="entry name" value="Lipase_GDSL_2"/>
    <property type="match status" value="1"/>
</dbReference>
<dbReference type="Proteomes" id="UP000318681">
    <property type="component" value="Unassembled WGS sequence"/>
</dbReference>
<name>A0A558RBR6_9SPHN</name>
<keyword evidence="3" id="KW-1185">Reference proteome</keyword>
<dbReference type="SUPFAM" id="SSF52266">
    <property type="entry name" value="SGNH hydrolase"/>
    <property type="match status" value="1"/>
</dbReference>
<sequence>MAVQKNAAARRARDWPDLCRYRAENAAVLAGGVQPDAIFLGDSITEYWAFAQPDFFGPTRLDRGISGQTTSQILLRVYPDVVALRPRVVHILAGTNDVAGNTGPVPDEVIVDNIRAMIDIAKANGIKVVLAGITPVDTKDRPAKRIAALNVRLRALAAQAGAIYLDYHPALAIAGGAIAPSLANDGLHPNRSGYALMRPLAEQALTHAMR</sequence>
<dbReference type="InterPro" id="IPR051532">
    <property type="entry name" value="Ester_Hydrolysis_Enzymes"/>
</dbReference>
<dbReference type="PANTHER" id="PTHR30383">
    <property type="entry name" value="THIOESTERASE 1/PROTEASE 1/LYSOPHOSPHOLIPASE L1"/>
    <property type="match status" value="1"/>
</dbReference>
<proteinExistence type="predicted"/>
<dbReference type="AlphaFoldDB" id="A0A558RBR6"/>
<reference evidence="2 3" key="1">
    <citation type="submission" date="2019-07" db="EMBL/GenBank/DDBJ databases">
        <title>Sphingomonas solaris sp. nov., isolated from a solar panel from Boston, Massachusetts.</title>
        <authorList>
            <person name="Tanner K."/>
            <person name="Pascual J."/>
            <person name="Mancuso C."/>
            <person name="Pereto J."/>
            <person name="Khalil A."/>
            <person name="Vilanova C."/>
        </authorList>
    </citation>
    <scope>NUCLEOTIDE SEQUENCE [LARGE SCALE GENOMIC DNA]</scope>
    <source>
        <strain evidence="2 3">R4DWN</strain>
    </source>
</reference>
<accession>A0A558RBR6</accession>
<evidence type="ECO:0000313" key="2">
    <source>
        <dbReference type="EMBL" id="TVV76778.1"/>
    </source>
</evidence>
<dbReference type="GO" id="GO:0004622">
    <property type="term" value="F:phosphatidylcholine lysophospholipase activity"/>
    <property type="evidence" value="ECO:0007669"/>
    <property type="project" value="TreeGrafter"/>
</dbReference>
<evidence type="ECO:0000313" key="3">
    <source>
        <dbReference type="Proteomes" id="UP000318681"/>
    </source>
</evidence>
<feature type="domain" description="SGNH hydrolase-type esterase" evidence="1">
    <location>
        <begin position="39"/>
        <end position="196"/>
    </location>
</feature>
<dbReference type="Gene3D" id="3.40.50.1110">
    <property type="entry name" value="SGNH hydrolase"/>
    <property type="match status" value="1"/>
</dbReference>
<protein>
    <recommendedName>
        <fullName evidence="1">SGNH hydrolase-type esterase domain-containing protein</fullName>
    </recommendedName>
</protein>
<organism evidence="2 3">
    <name type="scientific">Alterirhizorhabdus solaris</name>
    <dbReference type="NCBI Taxonomy" id="2529389"/>
    <lineage>
        <taxon>Bacteria</taxon>
        <taxon>Pseudomonadati</taxon>
        <taxon>Pseudomonadota</taxon>
        <taxon>Alphaproteobacteria</taxon>
        <taxon>Sphingomonadales</taxon>
        <taxon>Rhizorhabdaceae</taxon>
        <taxon>Alterirhizorhabdus</taxon>
    </lineage>
</organism>
<dbReference type="PANTHER" id="PTHR30383:SF5">
    <property type="entry name" value="SGNH HYDROLASE-TYPE ESTERASE DOMAIN-CONTAINING PROTEIN"/>
    <property type="match status" value="1"/>
</dbReference>
<gene>
    <name evidence="2" type="ORF">FOY91_03405</name>
</gene>
<comment type="caution">
    <text evidence="2">The sequence shown here is derived from an EMBL/GenBank/DDBJ whole genome shotgun (WGS) entry which is preliminary data.</text>
</comment>
<dbReference type="InterPro" id="IPR013830">
    <property type="entry name" value="SGNH_hydro"/>
</dbReference>
<dbReference type="OrthoDB" id="9794725at2"/>